<evidence type="ECO:0000256" key="2">
    <source>
        <dbReference type="SAM" id="MobiDB-lite"/>
    </source>
</evidence>
<keyword evidence="4" id="KW-1185">Reference proteome</keyword>
<name>A0A812NSW6_9DINO</name>
<evidence type="ECO:0000313" key="4">
    <source>
        <dbReference type="Proteomes" id="UP000604046"/>
    </source>
</evidence>
<proteinExistence type="inferred from homology"/>
<sequence>MTLDLVDDRFDEGAKRQQLLSLSLQEANWMIDVDTLTDHIGKDAFEWRVEGKLHTFLARHAGNVMLCFRQSEAQPILPGDLAGHLVLANTLEPARNLLTLQLSFAPLEVCLMQGMFSQLLEFFERDTGSPQWSGAYDAEERLQISQQVVDKVYAQIPDEIQLDVRISSPVVIVPVEDVGFARFSLGDLHLVTLGPCAYDRVACKMNMDDISLRSSTARGANFNVVKPFHLCLDVQIQMLDDENHAEVQATMSQASLSVAPESLQILASIPSALSSLASPKNEEAEASEGSEVQGDHHQSTLSDAAAAVEAAARRLESAQQKQFRLDLKLDIEDISVALCDFQAPVMRAHINTPSPSARLHLQTMPHFFSLDVDIDSLKVDVFTSALRCWEPFLEPFAASLQVVRTPEGEDGNAQQVVVAGQGPLLVNITPNIVQRTAFLLQLLSEASRCQTKRGHRGNRGRACWASGARYRVVNICEYPLELEVPGVQHTVTVPPTGSLWEPLDDWVLQNFATALRVRVPGGSYSELLFLERVGDVVIPNGEAVAEMHVEDSQRLLLLAPLLRLYNRTALTLVLRFLDPFQHEVLMLHVPQTAVCDAAVLGYEEPPTTSRNSCGPPEGEGQEEGALVLPPNSFGAVPVPVFARRRPAAGGSRVHRAWLTVQPLFDSVPAKVQVGSGLGPQLCCAAGPAGQNETVLVVEPQAQKECMATTVCLRPALVFINGLPLGGLSISFAPGDAAAASFQWQQVTLEKLTRHDIYSFLGLAEEVGLQICFRLGSVAPWSEVVQFEGNCFQQADDSPGAARCSRTVQIYQLAGEAGAAAGVLVEVCGQTEIRVTCPCCFIDRSGIEKPLALSILHGGKALPQDGGVIMLPVNGLQDHCELLLRSGHDSLALLGLPSPTSWATVFWETPCGDFTFCLQVSDVVDFEPGNTHLFARCQVMTLRPRFVLTNASTRDIELSLDEHRRLRLAGNQSIEVHWRHEAQESPEQAAVLHFRPLQPDGQTGAWSGSVVCSDASAGLSAFAIPTIPCEEDGKNETAEQEIWSVEVTPDRGALAVSFKRGSDYVAQNLALQSRATLLVQPAGCKHSIVVPPGHAAEYGWREPMPLEFAGREKASPLAVDVVVNGLRHRIDDVRRTLHQPLPGADGLAVCIVRSHAKTVLTLLDGEGSSDMAASSVATAPWCQHVEVKLSRIGLSFIEGGIDPEELLYLQLDLIRIDLRQGSREPRQLRLSIASAQVDCQLPGRIDGGRDVRRDSSLGVLRSSPPAVIFAGRSNEGRALLSLCVQQDTTSTKDLVIPYAEIALDATDLTVDDQWLDRLARMASQARIPSQREKSTFRDMLGLAGKPIVEGYVSPTCPRVVQIDALHISSISVTVWCSMRLDSVHFLPNYARAAIRLLSFSERFNLDGASLSLPKRSLPPYRGSLHDFLGCLAAEYTVNLLRNVGAVLGRSSVLKLPRVPLKLGGTAVSYVTDGMSLAAGEAAALLNKLTFDEDFVARQRQQQGTKQIRGLGDGIVEASKSIAQGVEGFMDVVTKPVQGARSSGLGGFLMGVGIGMAGSVVKPVSRVGQAISDVGSGLAAELAPESSPAQRRRSRMRKRQPRLIFSVPASSSADSMDDPGPAHIRPFSDLEAAALHHLGAGCLRGIQEAVPLTSQHGPQAMVLLLFETHCLLTEIPVPSHARSAAARPADGATRLTAHALKPINTLVYGIQDLSRSSSSTSAPCAESSTRRQLRRLSFQDLTAVATLQDGNVIELHADGNDILALPLFSAPLGQASRDALAAGFRSALEDEGRKTSWSTLSRTVRLEKQPSRLLEIQDDAKLPGAGVRKLVVFEVERRLPGASEWLTPFLPMDAGLTWRWVDTRGRPHPHLSLGLTRLQAASSASPPCRLGSLFRPTSDWQLEVGNATDHRGWSYAMAWNSSTWEPVPGPLDVLRRRRWARTFT</sequence>
<feature type="region of interest" description="Disordered" evidence="2">
    <location>
        <begin position="605"/>
        <end position="626"/>
    </location>
</feature>
<dbReference type="Proteomes" id="UP000604046">
    <property type="component" value="Unassembled WGS sequence"/>
</dbReference>
<dbReference type="PANTHER" id="PTHR16166">
    <property type="entry name" value="VACUOLAR PROTEIN SORTING-ASSOCIATED PROTEIN VPS13"/>
    <property type="match status" value="1"/>
</dbReference>
<dbReference type="PANTHER" id="PTHR16166:SF93">
    <property type="entry name" value="INTERMEMBRANE LIPID TRANSFER PROTEIN VPS13"/>
    <property type="match status" value="1"/>
</dbReference>
<dbReference type="EMBL" id="CAJNDS010002105">
    <property type="protein sequence ID" value="CAE7330483.1"/>
    <property type="molecule type" value="Genomic_DNA"/>
</dbReference>
<feature type="region of interest" description="Disordered" evidence="2">
    <location>
        <begin position="277"/>
        <end position="303"/>
    </location>
</feature>
<feature type="compositionally biased region" description="Basic residues" evidence="2">
    <location>
        <begin position="1588"/>
        <end position="1599"/>
    </location>
</feature>
<feature type="region of interest" description="Disordered" evidence="2">
    <location>
        <begin position="1577"/>
        <end position="1601"/>
    </location>
</feature>
<reference evidence="3" key="1">
    <citation type="submission" date="2021-02" db="EMBL/GenBank/DDBJ databases">
        <authorList>
            <person name="Dougan E. K."/>
            <person name="Rhodes N."/>
            <person name="Thang M."/>
            <person name="Chan C."/>
        </authorList>
    </citation>
    <scope>NUCLEOTIDE SEQUENCE</scope>
</reference>
<dbReference type="GO" id="GO:0045053">
    <property type="term" value="P:protein retention in Golgi apparatus"/>
    <property type="evidence" value="ECO:0007669"/>
    <property type="project" value="TreeGrafter"/>
</dbReference>
<comment type="caution">
    <text evidence="3">The sequence shown here is derived from an EMBL/GenBank/DDBJ whole genome shotgun (WGS) entry which is preliminary data.</text>
</comment>
<dbReference type="OrthoDB" id="272810at2759"/>
<dbReference type="GO" id="GO:0006623">
    <property type="term" value="P:protein targeting to vacuole"/>
    <property type="evidence" value="ECO:0007669"/>
    <property type="project" value="TreeGrafter"/>
</dbReference>
<evidence type="ECO:0000313" key="3">
    <source>
        <dbReference type="EMBL" id="CAE7330483.1"/>
    </source>
</evidence>
<dbReference type="InterPro" id="IPR026847">
    <property type="entry name" value="VPS13"/>
</dbReference>
<gene>
    <name evidence="3" type="primary">Vps13</name>
    <name evidence="3" type="ORF">SNAT2548_LOCUS17298</name>
</gene>
<comment type="similarity">
    <text evidence="1">Belongs to the VPS13 family.</text>
</comment>
<organism evidence="3 4">
    <name type="scientific">Symbiodinium natans</name>
    <dbReference type="NCBI Taxonomy" id="878477"/>
    <lineage>
        <taxon>Eukaryota</taxon>
        <taxon>Sar</taxon>
        <taxon>Alveolata</taxon>
        <taxon>Dinophyceae</taxon>
        <taxon>Suessiales</taxon>
        <taxon>Symbiodiniaceae</taxon>
        <taxon>Symbiodinium</taxon>
    </lineage>
</organism>
<protein>
    <submittedName>
        <fullName evidence="3">Vps13 protein</fullName>
    </submittedName>
</protein>
<accession>A0A812NSW6</accession>
<evidence type="ECO:0000256" key="1">
    <source>
        <dbReference type="ARBA" id="ARBA00006545"/>
    </source>
</evidence>